<protein>
    <submittedName>
        <fullName evidence="1">Uncharacterized protein</fullName>
    </submittedName>
</protein>
<dbReference type="Proteomes" id="UP001359559">
    <property type="component" value="Unassembled WGS sequence"/>
</dbReference>
<dbReference type="AlphaFoldDB" id="A0AAN9EY18"/>
<comment type="caution">
    <text evidence="1">The sequence shown here is derived from an EMBL/GenBank/DDBJ whole genome shotgun (WGS) entry which is preliminary data.</text>
</comment>
<evidence type="ECO:0000313" key="2">
    <source>
        <dbReference type="Proteomes" id="UP001359559"/>
    </source>
</evidence>
<gene>
    <name evidence="1" type="ORF">RJT34_33575</name>
</gene>
<accession>A0AAN9EY18</accession>
<keyword evidence="2" id="KW-1185">Reference proteome</keyword>
<dbReference type="EMBL" id="JAYKXN010000008">
    <property type="protein sequence ID" value="KAK7265949.1"/>
    <property type="molecule type" value="Genomic_DNA"/>
</dbReference>
<sequence length="72" mass="7917">MGPFKNLSVLQIHRLKVSTSTAFRITPKSSNASSSSSETKFLAHGNQLINQIRVGVRFDTSYYSINPSSLVT</sequence>
<proteinExistence type="predicted"/>
<name>A0AAN9EY18_CLITE</name>
<evidence type="ECO:0000313" key="1">
    <source>
        <dbReference type="EMBL" id="KAK7265949.1"/>
    </source>
</evidence>
<organism evidence="1 2">
    <name type="scientific">Clitoria ternatea</name>
    <name type="common">Butterfly pea</name>
    <dbReference type="NCBI Taxonomy" id="43366"/>
    <lineage>
        <taxon>Eukaryota</taxon>
        <taxon>Viridiplantae</taxon>
        <taxon>Streptophyta</taxon>
        <taxon>Embryophyta</taxon>
        <taxon>Tracheophyta</taxon>
        <taxon>Spermatophyta</taxon>
        <taxon>Magnoliopsida</taxon>
        <taxon>eudicotyledons</taxon>
        <taxon>Gunneridae</taxon>
        <taxon>Pentapetalae</taxon>
        <taxon>rosids</taxon>
        <taxon>fabids</taxon>
        <taxon>Fabales</taxon>
        <taxon>Fabaceae</taxon>
        <taxon>Papilionoideae</taxon>
        <taxon>50 kb inversion clade</taxon>
        <taxon>NPAAA clade</taxon>
        <taxon>indigoferoid/millettioid clade</taxon>
        <taxon>Phaseoleae</taxon>
        <taxon>Clitoria</taxon>
    </lineage>
</organism>
<reference evidence="1 2" key="1">
    <citation type="submission" date="2024-01" db="EMBL/GenBank/DDBJ databases">
        <title>The genomes of 5 underutilized Papilionoideae crops provide insights into root nodulation and disease resistance.</title>
        <authorList>
            <person name="Yuan L."/>
        </authorList>
    </citation>
    <scope>NUCLEOTIDE SEQUENCE [LARGE SCALE GENOMIC DNA]</scope>
    <source>
        <strain evidence="1">LY-2023</strain>
        <tissue evidence="1">Leaf</tissue>
    </source>
</reference>